<accession>A0ABM7G5F9</accession>
<feature type="compositionally biased region" description="Basic and acidic residues" evidence="1">
    <location>
        <begin position="23"/>
        <end position="39"/>
    </location>
</feature>
<gene>
    <name evidence="2" type="ORF">SBA_ch1_27560</name>
</gene>
<evidence type="ECO:0000313" key="3">
    <source>
        <dbReference type="Proteomes" id="UP001059971"/>
    </source>
</evidence>
<sequence length="39" mass="4437">MIPDPKENPENSTSDDKQDELEEAQKNAAEKREDEGGYQ</sequence>
<dbReference type="Proteomes" id="UP001059971">
    <property type="component" value="Chromosome 1"/>
</dbReference>
<proteinExistence type="predicted"/>
<dbReference type="EMBL" id="AP018817">
    <property type="protein sequence ID" value="BBF70556.1"/>
    <property type="molecule type" value="Genomic_DNA"/>
</dbReference>
<evidence type="ECO:0000313" key="2">
    <source>
        <dbReference type="EMBL" id="BBF70556.1"/>
    </source>
</evidence>
<feature type="region of interest" description="Disordered" evidence="1">
    <location>
        <begin position="1"/>
        <end position="39"/>
    </location>
</feature>
<evidence type="ECO:0000256" key="1">
    <source>
        <dbReference type="SAM" id="MobiDB-lite"/>
    </source>
</evidence>
<reference evidence="2" key="1">
    <citation type="submission" date="2018-07" db="EMBL/GenBank/DDBJ databases">
        <title>Complete genome sequence of Sphingomonas bisphenolicum strain AO1, a bisphenol A degradative bacterium isolated from Japanese farm field.</title>
        <authorList>
            <person name="Murakami M."/>
            <person name="Koh M."/>
            <person name="Koba S."/>
            <person name="Matsumura Y."/>
        </authorList>
    </citation>
    <scope>NUCLEOTIDE SEQUENCE</scope>
    <source>
        <strain evidence="2">AO1</strain>
    </source>
</reference>
<name>A0ABM7G5F9_9SPHN</name>
<keyword evidence="3" id="KW-1185">Reference proteome</keyword>
<organism evidence="2 3">
    <name type="scientific">Sphingomonas bisphenolicum</name>
    <dbReference type="NCBI Taxonomy" id="296544"/>
    <lineage>
        <taxon>Bacteria</taxon>
        <taxon>Pseudomonadati</taxon>
        <taxon>Pseudomonadota</taxon>
        <taxon>Alphaproteobacteria</taxon>
        <taxon>Sphingomonadales</taxon>
        <taxon>Sphingomonadaceae</taxon>
        <taxon>Sphingomonas</taxon>
    </lineage>
</organism>
<protein>
    <submittedName>
        <fullName evidence="2">Uncharacterized protein</fullName>
    </submittedName>
</protein>